<evidence type="ECO:0000313" key="2">
    <source>
        <dbReference type="Proteomes" id="UP000749559"/>
    </source>
</evidence>
<organism evidence="1 2">
    <name type="scientific">Owenia fusiformis</name>
    <name type="common">Polychaete worm</name>
    <dbReference type="NCBI Taxonomy" id="6347"/>
    <lineage>
        <taxon>Eukaryota</taxon>
        <taxon>Metazoa</taxon>
        <taxon>Spiralia</taxon>
        <taxon>Lophotrochozoa</taxon>
        <taxon>Annelida</taxon>
        <taxon>Polychaeta</taxon>
        <taxon>Sedentaria</taxon>
        <taxon>Canalipalpata</taxon>
        <taxon>Sabellida</taxon>
        <taxon>Oweniida</taxon>
        <taxon>Oweniidae</taxon>
        <taxon>Owenia</taxon>
    </lineage>
</organism>
<comment type="caution">
    <text evidence="1">The sequence shown here is derived from an EMBL/GenBank/DDBJ whole genome shotgun (WGS) entry which is preliminary data.</text>
</comment>
<evidence type="ECO:0000313" key="1">
    <source>
        <dbReference type="EMBL" id="CAH1789594.1"/>
    </source>
</evidence>
<gene>
    <name evidence="1" type="ORF">OFUS_LOCUS14925</name>
</gene>
<dbReference type="Proteomes" id="UP000749559">
    <property type="component" value="Unassembled WGS sequence"/>
</dbReference>
<dbReference type="OrthoDB" id="786951at2759"/>
<accession>A0A8J1XPM5</accession>
<dbReference type="InterPro" id="IPR006207">
    <property type="entry name" value="Cys_knot_C"/>
</dbReference>
<dbReference type="GO" id="GO:0005184">
    <property type="term" value="F:neuropeptide hormone activity"/>
    <property type="evidence" value="ECO:0007669"/>
    <property type="project" value="InterPro"/>
</dbReference>
<reference evidence="1" key="1">
    <citation type="submission" date="2022-03" db="EMBL/GenBank/DDBJ databases">
        <authorList>
            <person name="Martin C."/>
        </authorList>
    </citation>
    <scope>NUCLEOTIDE SEQUENCE</scope>
</reference>
<dbReference type="GO" id="GO:0031395">
    <property type="term" value="C:bursicon neuropeptide hormone complex"/>
    <property type="evidence" value="ECO:0007669"/>
    <property type="project" value="InterPro"/>
</dbReference>
<dbReference type="GO" id="GO:0007186">
    <property type="term" value="P:G protein-coupled receptor signaling pathway"/>
    <property type="evidence" value="ECO:0007669"/>
    <property type="project" value="TreeGrafter"/>
</dbReference>
<dbReference type="AlphaFoldDB" id="A0A8J1XPM5"/>
<protein>
    <submittedName>
        <fullName evidence="1">Uncharacterized protein</fullName>
    </submittedName>
</protein>
<name>A0A8J1XPM5_OWEFU</name>
<keyword evidence="2" id="KW-1185">Reference proteome</keyword>
<dbReference type="SMART" id="SM00041">
    <property type="entry name" value="CT"/>
    <property type="match status" value="1"/>
</dbReference>
<sequence>MKSSCQTTCTVIMLGWCVLWTQNVISADRCETLQTELHVTKQKTVEYNGRTVRLICTGVVLVNKCEGTCSSEVSPSVVHFPGFKKVCNCCRETELERVSVLLQECYNDNSRVEDQTYTFHVNQPRGCACHECTI</sequence>
<proteinExistence type="predicted"/>
<dbReference type="InterPro" id="IPR034441">
    <property type="entry name" value="Bursicon_suB"/>
</dbReference>
<dbReference type="PANTHER" id="PTHR41151:SF1">
    <property type="entry name" value="PARTNER OF BURSICON"/>
    <property type="match status" value="1"/>
</dbReference>
<dbReference type="GO" id="GO:0001664">
    <property type="term" value="F:G protein-coupled receptor binding"/>
    <property type="evidence" value="ECO:0007669"/>
    <property type="project" value="InterPro"/>
</dbReference>
<dbReference type="PANTHER" id="PTHR41151">
    <property type="entry name" value="PARTNER OF BURSICON"/>
    <property type="match status" value="1"/>
</dbReference>
<dbReference type="EMBL" id="CAIIXF020000007">
    <property type="protein sequence ID" value="CAH1789594.1"/>
    <property type="molecule type" value="Genomic_DNA"/>
</dbReference>